<evidence type="ECO:0000313" key="4">
    <source>
        <dbReference type="Proteomes" id="UP001200741"/>
    </source>
</evidence>
<keyword evidence="4" id="KW-1185">Reference proteome</keyword>
<feature type="compositionally biased region" description="Polar residues" evidence="1">
    <location>
        <begin position="462"/>
        <end position="477"/>
    </location>
</feature>
<reference evidence="3 4" key="1">
    <citation type="submission" date="2021-12" db="EMBL/GenBank/DDBJ databases">
        <title>Genome seq of P8.</title>
        <authorList>
            <person name="Seo T."/>
        </authorList>
    </citation>
    <scope>NUCLEOTIDE SEQUENCE [LARGE SCALE GENOMIC DNA]</scope>
    <source>
        <strain evidence="3 4">P8</strain>
    </source>
</reference>
<sequence>MKLRSSLIALACLASFGAAHALTPAEVVAARADGSLKEVRLAGASALRLLIGAYIQADLAQPSTFDVFYDSAAGSNHRAYSFRTKVAIGSWPVGTPVVIYKRDQGGSAQGVTPLLNGGDATQAHMLIDASCAAGSGPSPATDIQKPGFICGATTTALAHAGFSDVEPALLQASINGGTNLDVSGLDAAGFVQNIFAVAVNKKLYLALQKAQGLVDASATEINESAAAQPSIPKTFIAGALTGQLNGSSTSKKGWNLLIPASVDSNINNKRINVCRRTPGSGTQAASNMYFANNPCGGTANQYTPVAGTTSATPSVLGSLTVQQGSSTGVVEGCLASVEALSDSTGGGYAFGVLGRENNPQAIVNGTPSEKGYRYVKLSGATPARAALIAGDYDFAVEASMQWAKAGAANAPATDVLNLLAKMRSEMGKASILQGLDADLQNGLAALPSTATGAWSDLDPVTKSYTSHTNRTSANSCSPVRMSK</sequence>
<name>A0ABS8Y1I4_9BURK</name>
<evidence type="ECO:0000256" key="1">
    <source>
        <dbReference type="SAM" id="MobiDB-lite"/>
    </source>
</evidence>
<accession>A0ABS8Y1I4</accession>
<evidence type="ECO:0008006" key="5">
    <source>
        <dbReference type="Google" id="ProtNLM"/>
    </source>
</evidence>
<gene>
    <name evidence="3" type="ORF">LXT13_21345</name>
</gene>
<comment type="caution">
    <text evidence="3">The sequence shown here is derived from an EMBL/GenBank/DDBJ whole genome shotgun (WGS) entry which is preliminary data.</text>
</comment>
<dbReference type="RefSeq" id="WP_233374332.1">
    <property type="nucleotide sequence ID" value="NZ_JAJTWU010000009.1"/>
</dbReference>
<feature type="signal peptide" evidence="2">
    <location>
        <begin position="1"/>
        <end position="21"/>
    </location>
</feature>
<feature type="chain" id="PRO_5045601376" description="PBP domain-containing protein" evidence="2">
    <location>
        <begin position="22"/>
        <end position="483"/>
    </location>
</feature>
<dbReference type="EMBL" id="JAJTWU010000009">
    <property type="protein sequence ID" value="MCE4556947.1"/>
    <property type="molecule type" value="Genomic_DNA"/>
</dbReference>
<feature type="region of interest" description="Disordered" evidence="1">
    <location>
        <begin position="457"/>
        <end position="483"/>
    </location>
</feature>
<evidence type="ECO:0000313" key="3">
    <source>
        <dbReference type="EMBL" id="MCE4556947.1"/>
    </source>
</evidence>
<organism evidence="3 4">
    <name type="scientific">Pelomonas cellulosilytica</name>
    <dbReference type="NCBI Taxonomy" id="2906762"/>
    <lineage>
        <taxon>Bacteria</taxon>
        <taxon>Pseudomonadati</taxon>
        <taxon>Pseudomonadota</taxon>
        <taxon>Betaproteobacteria</taxon>
        <taxon>Burkholderiales</taxon>
        <taxon>Sphaerotilaceae</taxon>
        <taxon>Roseateles</taxon>
    </lineage>
</organism>
<proteinExistence type="predicted"/>
<dbReference type="Proteomes" id="UP001200741">
    <property type="component" value="Unassembled WGS sequence"/>
</dbReference>
<keyword evidence="2" id="KW-0732">Signal</keyword>
<evidence type="ECO:0000256" key="2">
    <source>
        <dbReference type="SAM" id="SignalP"/>
    </source>
</evidence>
<protein>
    <recommendedName>
        <fullName evidence="5">PBP domain-containing protein</fullName>
    </recommendedName>
</protein>